<name>A0A928VTK1_9CYAN</name>
<evidence type="ECO:0000313" key="2">
    <source>
        <dbReference type="Proteomes" id="UP000621799"/>
    </source>
</evidence>
<dbReference type="RefSeq" id="WP_264320357.1">
    <property type="nucleotide sequence ID" value="NZ_JADEXN010000055.1"/>
</dbReference>
<keyword evidence="2" id="KW-1185">Reference proteome</keyword>
<evidence type="ECO:0000313" key="1">
    <source>
        <dbReference type="EMBL" id="MBE9040099.1"/>
    </source>
</evidence>
<reference evidence="1" key="1">
    <citation type="submission" date="2020-10" db="EMBL/GenBank/DDBJ databases">
        <authorList>
            <person name="Castelo-Branco R."/>
            <person name="Eusebio N."/>
            <person name="Adriana R."/>
            <person name="Vieira A."/>
            <person name="Brugerolle De Fraissinette N."/>
            <person name="Rezende De Castro R."/>
            <person name="Schneider M.P."/>
            <person name="Vasconcelos V."/>
            <person name="Leao P.N."/>
        </authorList>
    </citation>
    <scope>NUCLEOTIDE SEQUENCE</scope>
    <source>
        <strain evidence="1">LEGE 11467</strain>
    </source>
</reference>
<proteinExistence type="predicted"/>
<dbReference type="AlphaFoldDB" id="A0A928VTK1"/>
<gene>
    <name evidence="1" type="ORF">IQ235_04740</name>
</gene>
<protein>
    <submittedName>
        <fullName evidence="1">Uncharacterized protein</fullName>
    </submittedName>
</protein>
<dbReference type="EMBL" id="JADEXN010000055">
    <property type="protein sequence ID" value="MBE9040099.1"/>
    <property type="molecule type" value="Genomic_DNA"/>
</dbReference>
<sequence length="166" mass="18998">MNSVKVLHIPDYSDPNQIFANFVVQSGHILHTTQYSEAKGFCSLYGFQNFVSSNVWLSTRIPSVPPQRIPSCFSSYVDRYYATLTVGFLDLTGKELPMIPKLLSMHDNDSFAQHERFHGGYLELWRRDCDRRQVFVALALTPGVPKGSYQEPTILHLPWQEWSAEA</sequence>
<comment type="caution">
    <text evidence="1">The sequence shown here is derived from an EMBL/GenBank/DDBJ whole genome shotgun (WGS) entry which is preliminary data.</text>
</comment>
<dbReference type="Proteomes" id="UP000621799">
    <property type="component" value="Unassembled WGS sequence"/>
</dbReference>
<organism evidence="1 2">
    <name type="scientific">Zarconia navalis LEGE 11467</name>
    <dbReference type="NCBI Taxonomy" id="1828826"/>
    <lineage>
        <taxon>Bacteria</taxon>
        <taxon>Bacillati</taxon>
        <taxon>Cyanobacteriota</taxon>
        <taxon>Cyanophyceae</taxon>
        <taxon>Oscillatoriophycideae</taxon>
        <taxon>Oscillatoriales</taxon>
        <taxon>Oscillatoriales incertae sedis</taxon>
        <taxon>Zarconia</taxon>
        <taxon>Zarconia navalis</taxon>
    </lineage>
</organism>
<accession>A0A928VTK1</accession>